<evidence type="ECO:0000256" key="5">
    <source>
        <dbReference type="ARBA" id="ARBA00022691"/>
    </source>
</evidence>
<evidence type="ECO:0000256" key="4">
    <source>
        <dbReference type="ARBA" id="ARBA00022679"/>
    </source>
</evidence>
<keyword evidence="3 6" id="KW-0489">Methyltransferase</keyword>
<comment type="similarity">
    <text evidence="6">Belongs to the methyltransferase superfamily. METTL16/RlmF family.</text>
</comment>
<dbReference type="EC" id="2.1.1.181" evidence="6"/>
<comment type="catalytic activity">
    <reaction evidence="6">
        <text>adenosine(1618) in 23S rRNA + S-adenosyl-L-methionine = N(6)-methyladenosine(1618) in 23S rRNA + S-adenosyl-L-homocysteine + H(+)</text>
        <dbReference type="Rhea" id="RHEA:16497"/>
        <dbReference type="Rhea" id="RHEA-COMP:10229"/>
        <dbReference type="Rhea" id="RHEA-COMP:10231"/>
        <dbReference type="ChEBI" id="CHEBI:15378"/>
        <dbReference type="ChEBI" id="CHEBI:57856"/>
        <dbReference type="ChEBI" id="CHEBI:59789"/>
        <dbReference type="ChEBI" id="CHEBI:74411"/>
        <dbReference type="ChEBI" id="CHEBI:74449"/>
        <dbReference type="EC" id="2.1.1.181"/>
    </reaction>
</comment>
<dbReference type="PANTHER" id="PTHR13393:SF0">
    <property type="entry name" value="RNA N6-ADENOSINE-METHYLTRANSFERASE METTL16"/>
    <property type="match status" value="1"/>
</dbReference>
<dbReference type="KEGG" id="amah:DLM_0964"/>
<keyword evidence="1 6" id="KW-0963">Cytoplasm</keyword>
<evidence type="ECO:0000256" key="1">
    <source>
        <dbReference type="ARBA" id="ARBA00022490"/>
    </source>
</evidence>
<dbReference type="STRING" id="332411.VI06_18755"/>
<dbReference type="OrthoDB" id="1115728at2"/>
<comment type="function">
    <text evidence="6">Specifically methylates the adenine in position 1618 of 23S rRNA.</text>
</comment>
<dbReference type="RefSeq" id="WP_089085468.1">
    <property type="nucleotide sequence ID" value="NZ_AP018823.1"/>
</dbReference>
<dbReference type="EMBL" id="AP018823">
    <property type="protein sequence ID" value="BBF84604.1"/>
    <property type="molecule type" value="Genomic_DNA"/>
</dbReference>
<evidence type="ECO:0000313" key="8">
    <source>
        <dbReference type="EMBL" id="BBF84604.1"/>
    </source>
</evidence>
<keyword evidence="5 6" id="KW-0949">S-adenosyl-L-methionine</keyword>
<sequence length="332" mass="35981">MPAKSHAQVKPAPARLHPRNRHQGQYDFAALIAACPALKPHVKANAHGQPSIDFASPQAVKLLNRALLAQWYGIQGWDIPAGYLCPPIPGRADYIHSIADLLAGSQQGRLPQGPAIRLLDIGTGANLVYPLLAHAEYGWNCVGADIDRPALANAQAILQANPALASQVELRHQTRADAMFGGIIRPGERFDVTVCNPPFHASRADAAAGSLRKWRQLGKQDDKRGARNPLLNFGGQQQELCYPGGERAFVAAMIAESTRFARQCCWFTSLLSSADNLPALQHALRAAGARQSRVVAMAQGQKRSRLLAWSFLDQAGQQAWAARYWQEDSAGA</sequence>
<dbReference type="GO" id="GO:0070475">
    <property type="term" value="P:rRNA base methylation"/>
    <property type="evidence" value="ECO:0007669"/>
    <property type="project" value="TreeGrafter"/>
</dbReference>
<dbReference type="GO" id="GO:0005737">
    <property type="term" value="C:cytoplasm"/>
    <property type="evidence" value="ECO:0007669"/>
    <property type="project" value="UniProtKB-SubCell"/>
</dbReference>
<protein>
    <recommendedName>
        <fullName evidence="6">Ribosomal RNA large subunit methyltransferase F</fullName>
        <ecNumber evidence="6">2.1.1.181</ecNumber>
    </recommendedName>
    <alternativeName>
        <fullName evidence="6">23S rRNA mA1618 methyltransferase</fullName>
    </alternativeName>
    <alternativeName>
        <fullName evidence="6">rRNA adenine N-6-methyltransferase</fullName>
    </alternativeName>
</protein>
<accession>A0A3G9GB47</accession>
<reference evidence="9" key="3">
    <citation type="journal article" date="2017" name="Plant Physiol. Biochem.">
        <title>Differential oxidative and antioxidative response of duckweed Lemna minor toward plant growth promoting/inhibiting bacteria.</title>
        <authorList>
            <person name="Ishizawa H."/>
            <person name="Kuroda M."/>
            <person name="Morikawa M."/>
            <person name="Ike M."/>
        </authorList>
    </citation>
    <scope>NUCLEOTIDE SEQUENCE [LARGE SCALE GENOMIC DNA]</scope>
    <source>
        <strain evidence="9">H3</strain>
    </source>
</reference>
<feature type="region of interest" description="Disordered" evidence="7">
    <location>
        <begin position="1"/>
        <end position="20"/>
    </location>
</feature>
<keyword evidence="9" id="KW-1185">Reference proteome</keyword>
<organism evidence="8 9">
    <name type="scientific">Aquitalea magnusonii</name>
    <dbReference type="NCBI Taxonomy" id="332411"/>
    <lineage>
        <taxon>Bacteria</taxon>
        <taxon>Pseudomonadati</taxon>
        <taxon>Pseudomonadota</taxon>
        <taxon>Betaproteobacteria</taxon>
        <taxon>Neisseriales</taxon>
        <taxon>Chromobacteriaceae</taxon>
        <taxon>Aquitalea</taxon>
    </lineage>
</organism>
<evidence type="ECO:0000256" key="7">
    <source>
        <dbReference type="SAM" id="MobiDB-lite"/>
    </source>
</evidence>
<evidence type="ECO:0000256" key="6">
    <source>
        <dbReference type="HAMAP-Rule" id="MF_01848"/>
    </source>
</evidence>
<dbReference type="Gene3D" id="3.40.50.150">
    <property type="entry name" value="Vaccinia Virus protein VP39"/>
    <property type="match status" value="1"/>
</dbReference>
<dbReference type="HAMAP" id="MF_01848">
    <property type="entry name" value="23SrRNA_methyltr_F"/>
    <property type="match status" value="1"/>
</dbReference>
<gene>
    <name evidence="6" type="primary">rlmF</name>
    <name evidence="8" type="ORF">DLM_0964</name>
</gene>
<dbReference type="PANTHER" id="PTHR13393">
    <property type="entry name" value="SAM-DEPENDENT METHYLTRANSFERASE"/>
    <property type="match status" value="1"/>
</dbReference>
<dbReference type="SUPFAM" id="SSF53335">
    <property type="entry name" value="S-adenosyl-L-methionine-dependent methyltransferases"/>
    <property type="match status" value="1"/>
</dbReference>
<reference evidence="9" key="1">
    <citation type="journal article" date="2017" name="Biotechnol. Biofuels">
        <title>Evaluation of environmental bacterial communities as a factor affecting the growth of duckweed Lemna minor.</title>
        <authorList>
            <person name="Ishizawa H."/>
            <person name="Kuroda M."/>
            <person name="Morikawa M."/>
            <person name="Ike M."/>
        </authorList>
    </citation>
    <scope>NUCLEOTIDE SEQUENCE [LARGE SCALE GENOMIC DNA]</scope>
    <source>
        <strain evidence="9">H3</strain>
    </source>
</reference>
<dbReference type="Pfam" id="PF05971">
    <property type="entry name" value="Methyltransf_10"/>
    <property type="match status" value="1"/>
</dbReference>
<dbReference type="InterPro" id="IPR029063">
    <property type="entry name" value="SAM-dependent_MTases_sf"/>
</dbReference>
<dbReference type="CDD" id="cd02440">
    <property type="entry name" value="AdoMet_MTases"/>
    <property type="match status" value="1"/>
</dbReference>
<evidence type="ECO:0000313" key="9">
    <source>
        <dbReference type="Proteomes" id="UP000198290"/>
    </source>
</evidence>
<keyword evidence="4 6" id="KW-0808">Transferase</keyword>
<comment type="subcellular location">
    <subcellularLocation>
        <location evidence="6">Cytoplasm</location>
    </subcellularLocation>
</comment>
<reference evidence="8 9" key="2">
    <citation type="journal article" date="2017" name="Genome Announc.">
        <title>Draft genome sequence of Aquitalea magnusonii strain H3, a plant growth-promoting bacterium of duckweed Lemna minor.</title>
        <authorList>
            <person name="Ishizawa H."/>
            <person name="Kuroda M."/>
            <person name="Ike M."/>
        </authorList>
    </citation>
    <scope>NUCLEOTIDE SEQUENCE [LARGE SCALE GENOMIC DNA]</scope>
    <source>
        <strain evidence="8 9">H3</strain>
    </source>
</reference>
<evidence type="ECO:0000256" key="2">
    <source>
        <dbReference type="ARBA" id="ARBA00022552"/>
    </source>
</evidence>
<evidence type="ECO:0000256" key="3">
    <source>
        <dbReference type="ARBA" id="ARBA00022603"/>
    </source>
</evidence>
<dbReference type="GO" id="GO:0052907">
    <property type="term" value="F:23S rRNA (adenine(1618)-N(6))-methyltransferase activity"/>
    <property type="evidence" value="ECO:0007669"/>
    <property type="project" value="UniProtKB-EC"/>
</dbReference>
<dbReference type="Proteomes" id="UP000198290">
    <property type="component" value="Chromosome"/>
</dbReference>
<proteinExistence type="inferred from homology"/>
<dbReference type="AlphaFoldDB" id="A0A3G9GB47"/>
<dbReference type="NCBIfam" id="NF008725">
    <property type="entry name" value="PRK11727.1"/>
    <property type="match status" value="1"/>
</dbReference>
<dbReference type="InterPro" id="IPR010286">
    <property type="entry name" value="METTL16/RlmF"/>
</dbReference>
<keyword evidence="2 6" id="KW-0698">rRNA processing</keyword>
<dbReference type="PIRSF" id="PIRSF029038">
    <property type="entry name" value="Mtase_YbiN_prd"/>
    <property type="match status" value="1"/>
</dbReference>
<dbReference type="InterPro" id="IPR016909">
    <property type="entry name" value="rRNA_lsu_MeTfrase_F"/>
</dbReference>
<name>A0A3G9GB47_9NEIS</name>